<evidence type="ECO:0008006" key="3">
    <source>
        <dbReference type="Google" id="ProtNLM"/>
    </source>
</evidence>
<protein>
    <recommendedName>
        <fullName evidence="3">Antitoxin ParD1/3/4</fullName>
    </recommendedName>
</protein>
<evidence type="ECO:0000313" key="2">
    <source>
        <dbReference type="Proteomes" id="UP000199183"/>
    </source>
</evidence>
<dbReference type="GO" id="GO:0006355">
    <property type="term" value="P:regulation of DNA-templated transcription"/>
    <property type="evidence" value="ECO:0007669"/>
    <property type="project" value="InterPro"/>
</dbReference>
<dbReference type="SUPFAM" id="SSF47598">
    <property type="entry name" value="Ribbon-helix-helix"/>
    <property type="match status" value="1"/>
</dbReference>
<organism evidence="1 2">
    <name type="scientific">Paramicrobacterium humi</name>
    <dbReference type="NCBI Taxonomy" id="640635"/>
    <lineage>
        <taxon>Bacteria</taxon>
        <taxon>Bacillati</taxon>
        <taxon>Actinomycetota</taxon>
        <taxon>Actinomycetes</taxon>
        <taxon>Micrococcales</taxon>
        <taxon>Microbacteriaceae</taxon>
        <taxon>Paramicrobacterium</taxon>
    </lineage>
</organism>
<evidence type="ECO:0000313" key="1">
    <source>
        <dbReference type="EMBL" id="SEB59065.1"/>
    </source>
</evidence>
<dbReference type="EMBL" id="FNRY01000001">
    <property type="protein sequence ID" value="SEB59065.1"/>
    <property type="molecule type" value="Genomic_DNA"/>
</dbReference>
<dbReference type="AlphaFoldDB" id="A0A1H4KLU2"/>
<proteinExistence type="predicted"/>
<dbReference type="InterPro" id="IPR010985">
    <property type="entry name" value="Ribbon_hlx_hlx"/>
</dbReference>
<accession>A0A1H4KLU2</accession>
<name>A0A1H4KLU2_9MICO</name>
<dbReference type="STRING" id="640635.SAMN04489806_1208"/>
<reference evidence="1 2" key="1">
    <citation type="submission" date="2016-10" db="EMBL/GenBank/DDBJ databases">
        <authorList>
            <person name="de Groot N.N."/>
        </authorList>
    </citation>
    <scope>NUCLEOTIDE SEQUENCE [LARGE SCALE GENOMIC DNA]</scope>
    <source>
        <strain evidence="1 2">DSM 21799</strain>
    </source>
</reference>
<keyword evidence="2" id="KW-1185">Reference proteome</keyword>
<sequence length="68" mass="7820">MPDDMHKKLQLKAREHNQSLQQYLLGELHRASERTSITDVLNEIEARCDGRVGFEQAAKDLAEGRSQR</sequence>
<dbReference type="Proteomes" id="UP000199183">
    <property type="component" value="Unassembled WGS sequence"/>
</dbReference>
<gene>
    <name evidence="1" type="ORF">SAMN04489806_1208</name>
</gene>